<dbReference type="Pfam" id="PF26118">
    <property type="entry name" value="DUF8035"/>
    <property type="match status" value="1"/>
</dbReference>
<evidence type="ECO:0000313" key="4">
    <source>
        <dbReference type="Proteomes" id="UP000756346"/>
    </source>
</evidence>
<reference evidence="3" key="1">
    <citation type="journal article" date="2021" name="Nat. Commun.">
        <title>Genetic determinants of endophytism in the Arabidopsis root mycobiome.</title>
        <authorList>
            <person name="Mesny F."/>
            <person name="Miyauchi S."/>
            <person name="Thiergart T."/>
            <person name="Pickel B."/>
            <person name="Atanasova L."/>
            <person name="Karlsson M."/>
            <person name="Huettel B."/>
            <person name="Barry K.W."/>
            <person name="Haridas S."/>
            <person name="Chen C."/>
            <person name="Bauer D."/>
            <person name="Andreopoulos W."/>
            <person name="Pangilinan J."/>
            <person name="LaButti K."/>
            <person name="Riley R."/>
            <person name="Lipzen A."/>
            <person name="Clum A."/>
            <person name="Drula E."/>
            <person name="Henrissat B."/>
            <person name="Kohler A."/>
            <person name="Grigoriev I.V."/>
            <person name="Martin F.M."/>
            <person name="Hacquard S."/>
        </authorList>
    </citation>
    <scope>NUCLEOTIDE SEQUENCE</scope>
    <source>
        <strain evidence="3">MPI-CAGE-CH-0230</strain>
    </source>
</reference>
<feature type="region of interest" description="Disordered" evidence="1">
    <location>
        <begin position="302"/>
        <end position="375"/>
    </location>
</feature>
<feature type="domain" description="DUF8035" evidence="2">
    <location>
        <begin position="843"/>
        <end position="895"/>
    </location>
</feature>
<feature type="compositionally biased region" description="Basic and acidic residues" evidence="1">
    <location>
        <begin position="821"/>
        <end position="839"/>
    </location>
</feature>
<dbReference type="PANTHER" id="PTHR42081:SF1">
    <property type="entry name" value="ZINC FINGER PROTEIN DHHC DOMAIN CONTAINING PROTEIN"/>
    <property type="match status" value="1"/>
</dbReference>
<feature type="compositionally biased region" description="Basic and acidic residues" evidence="1">
    <location>
        <begin position="402"/>
        <end position="426"/>
    </location>
</feature>
<feature type="compositionally biased region" description="Basic and acidic residues" evidence="1">
    <location>
        <begin position="710"/>
        <end position="733"/>
    </location>
</feature>
<organism evidence="3 4">
    <name type="scientific">Microdochium trichocladiopsis</name>
    <dbReference type="NCBI Taxonomy" id="1682393"/>
    <lineage>
        <taxon>Eukaryota</taxon>
        <taxon>Fungi</taxon>
        <taxon>Dikarya</taxon>
        <taxon>Ascomycota</taxon>
        <taxon>Pezizomycotina</taxon>
        <taxon>Sordariomycetes</taxon>
        <taxon>Xylariomycetidae</taxon>
        <taxon>Xylariales</taxon>
        <taxon>Microdochiaceae</taxon>
        <taxon>Microdochium</taxon>
    </lineage>
</organism>
<dbReference type="GeneID" id="70187620"/>
<feature type="region of interest" description="Disordered" evidence="1">
    <location>
        <begin position="197"/>
        <end position="230"/>
    </location>
</feature>
<dbReference type="InterPro" id="IPR058348">
    <property type="entry name" value="DUF8035"/>
</dbReference>
<evidence type="ECO:0000256" key="1">
    <source>
        <dbReference type="SAM" id="MobiDB-lite"/>
    </source>
</evidence>
<feature type="compositionally biased region" description="Basic and acidic residues" evidence="1">
    <location>
        <begin position="249"/>
        <end position="259"/>
    </location>
</feature>
<feature type="compositionally biased region" description="Basic and acidic residues" evidence="1">
    <location>
        <begin position="783"/>
        <end position="801"/>
    </location>
</feature>
<dbReference type="EMBL" id="JAGTJQ010000002">
    <property type="protein sequence ID" value="KAH7037365.1"/>
    <property type="molecule type" value="Genomic_DNA"/>
</dbReference>
<dbReference type="RefSeq" id="XP_046016486.1">
    <property type="nucleotide sequence ID" value="XM_046158074.1"/>
</dbReference>
<accession>A0A9P8YG07</accession>
<feature type="region of interest" description="Disordered" evidence="1">
    <location>
        <begin position="249"/>
        <end position="289"/>
    </location>
</feature>
<protein>
    <recommendedName>
        <fullName evidence="2">DUF8035 domain-containing protein</fullName>
    </recommendedName>
</protein>
<evidence type="ECO:0000259" key="2">
    <source>
        <dbReference type="Pfam" id="PF26118"/>
    </source>
</evidence>
<gene>
    <name evidence="3" type="ORF">B0I36DRAFT_359075</name>
</gene>
<feature type="compositionally biased region" description="Basic and acidic residues" evidence="1">
    <location>
        <begin position="571"/>
        <end position="663"/>
    </location>
</feature>
<dbReference type="Proteomes" id="UP000756346">
    <property type="component" value="Unassembled WGS sequence"/>
</dbReference>
<feature type="compositionally biased region" description="Basic and acidic residues" evidence="1">
    <location>
        <begin position="483"/>
        <end position="496"/>
    </location>
</feature>
<feature type="compositionally biased region" description="Low complexity" evidence="1">
    <location>
        <begin position="468"/>
        <end position="482"/>
    </location>
</feature>
<feature type="compositionally biased region" description="Basic and acidic residues" evidence="1">
    <location>
        <begin position="436"/>
        <end position="467"/>
    </location>
</feature>
<comment type="caution">
    <text evidence="3">The sequence shown here is derived from an EMBL/GenBank/DDBJ whole genome shotgun (WGS) entry which is preliminary data.</text>
</comment>
<feature type="compositionally biased region" description="Polar residues" evidence="1">
    <location>
        <begin position="210"/>
        <end position="221"/>
    </location>
</feature>
<feature type="compositionally biased region" description="Basic and acidic residues" evidence="1">
    <location>
        <begin position="929"/>
        <end position="950"/>
    </location>
</feature>
<proteinExistence type="predicted"/>
<feature type="compositionally biased region" description="Low complexity" evidence="1">
    <location>
        <begin position="113"/>
        <end position="127"/>
    </location>
</feature>
<dbReference type="AlphaFoldDB" id="A0A9P8YG07"/>
<feature type="compositionally biased region" description="Basic and acidic residues" evidence="1">
    <location>
        <begin position="894"/>
        <end position="922"/>
    </location>
</feature>
<dbReference type="PANTHER" id="PTHR42081">
    <property type="entry name" value="ZINC FINGER PROTEIN DHHC DOMAIN CONTAINING PROTEIN"/>
    <property type="match status" value="1"/>
</dbReference>
<feature type="region of interest" description="Disordered" evidence="1">
    <location>
        <begin position="53"/>
        <end position="175"/>
    </location>
</feature>
<feature type="compositionally biased region" description="Polar residues" evidence="1">
    <location>
        <begin position="62"/>
        <end position="71"/>
    </location>
</feature>
<name>A0A9P8YG07_9PEZI</name>
<dbReference type="OrthoDB" id="5418088at2759"/>
<feature type="compositionally biased region" description="Basic and acidic residues" evidence="1">
    <location>
        <begin position="358"/>
        <end position="375"/>
    </location>
</feature>
<feature type="compositionally biased region" description="Basic and acidic residues" evidence="1">
    <location>
        <begin position="962"/>
        <end position="977"/>
    </location>
</feature>
<feature type="region of interest" description="Disordered" evidence="1">
    <location>
        <begin position="402"/>
        <end position="847"/>
    </location>
</feature>
<feature type="compositionally biased region" description="Basic and acidic residues" evidence="1">
    <location>
        <begin position="742"/>
        <end position="774"/>
    </location>
</feature>
<keyword evidence="4" id="KW-1185">Reference proteome</keyword>
<feature type="compositionally biased region" description="Basic residues" evidence="1">
    <location>
        <begin position="153"/>
        <end position="166"/>
    </location>
</feature>
<feature type="region of interest" description="Disordered" evidence="1">
    <location>
        <begin position="894"/>
        <end position="1001"/>
    </location>
</feature>
<sequence>MSDPRYRYPPSGRRSPTFNPARASLPVSLGYNSTYSGDLHTIQTARYDNIIPRYPADPRSPMPTTITTYNVTKDPITRSSSHNEHRHGRHRSSTLESRPSKPIIVTTNHPRPSGSSHHSSSSHQSSSNRTASPSRDHYRANEEAYYTQPASSHRSRSAQRHGHSHSHSQSATFDNDEFYRLRERVGDDRLRAPFRASTLDPYRPGHHQVPYSTTRHNTTSAIGYEDDGYEYTKPSDLARYDLDHDHSRRASRDSFDRSYHRPSVNVVSNEPARPEGRGRKPPPTSAGLDRYNRAAASGMYDRPSVAMPSLPGGSTAPLVDSTRRLEGPGNSSLERAASKTRPVSLYQDPSPRMSYPDDNVRARDDERLHRERRERDRDDVYRDENIATRGFGIRTDTFDDAERRGRRDHDDREYKRASDETLDRARSRSHIAIPDTRPRTRVDQSVERKDSVDSKDSSRSERVRDKVASGLSVAAAAMGLGALKDKGKDEDKDAKTSPRRRRSSSVDQTTSRAAERYRPRDAADAKGARDDPIIVEQQQRRARESAEQTATRRESPDQLKPASKIEPVVGEQRRSREDVDDRTGRDDHIITETRREAPKERAEQRPRAQSITRDRDQDRERQDKERDREREKERDREREKEREKERERRATDNDRDRHRRETEDALNGSTGNTRRESPPSDGASDVTRRRTHRASAAAFNPLDTQGLMDLKAELAAKESADKQKDRSSDRGRAADPAPSLTSEEKRSSKEQDVVAPVHPRDESRSPRGHEEPRGRTPAPVPSPDDKEKQVRVVSPPRDKSAHKPIKGILKQPTRVFPEEDNPIREGVAPHKDDKTKKDVPSGARWTKINRRMVNPEALTIGKERFEVRDDFVIVLRVLSKEEIQAYATATAQLREMRRKQADRDGDRTREHDDDRDRSDEDRRRRKDHSRRDRDDDDDYRRGGRDRDDRERRHRHRGDSDEEEHRPKMIGYDEEHDHGHSRHRSHRNDDDASNTGGGSERR</sequence>
<feature type="region of interest" description="Disordered" evidence="1">
    <location>
        <begin position="1"/>
        <end position="28"/>
    </location>
</feature>
<feature type="compositionally biased region" description="Basic and acidic residues" evidence="1">
    <location>
        <begin position="513"/>
        <end position="557"/>
    </location>
</feature>
<evidence type="ECO:0000313" key="3">
    <source>
        <dbReference type="EMBL" id="KAH7037365.1"/>
    </source>
</evidence>